<dbReference type="Gene3D" id="1.10.260.40">
    <property type="entry name" value="lambda repressor-like DNA-binding domains"/>
    <property type="match status" value="1"/>
</dbReference>
<proteinExistence type="predicted"/>
<dbReference type="Proteomes" id="UP000323425">
    <property type="component" value="Unassembled WGS sequence"/>
</dbReference>
<protein>
    <recommendedName>
        <fullName evidence="3">Chaperone</fullName>
    </recommendedName>
</protein>
<evidence type="ECO:0000313" key="1">
    <source>
        <dbReference type="EMBL" id="KAA8560563.1"/>
    </source>
</evidence>
<comment type="caution">
    <text evidence="1">The sequence shown here is derived from an EMBL/GenBank/DDBJ whole genome shotgun (WGS) entry which is preliminary data.</text>
</comment>
<dbReference type="Pfam" id="PF15943">
    <property type="entry name" value="YdaS_toxin"/>
    <property type="match status" value="1"/>
</dbReference>
<accession>A0A5M9IWM7</accession>
<dbReference type="SUPFAM" id="SSF47413">
    <property type="entry name" value="lambda repressor-like DNA-binding domains"/>
    <property type="match status" value="1"/>
</dbReference>
<evidence type="ECO:0000313" key="2">
    <source>
        <dbReference type="Proteomes" id="UP000323425"/>
    </source>
</evidence>
<dbReference type="RefSeq" id="WP_150292424.1">
    <property type="nucleotide sequence ID" value="NZ_VTFH01000001.1"/>
</dbReference>
<name>A0A5M9IWM7_9PSED</name>
<dbReference type="InterPro" id="IPR059216">
    <property type="entry name" value="LeuA_carph_isopro_dom"/>
</dbReference>
<dbReference type="AlphaFoldDB" id="A0A5M9IWM7"/>
<gene>
    <name evidence="1" type="ORF">FX985_00613</name>
</gene>
<organism evidence="1 2">
    <name type="scientific">Pseudomonas extremaustralis</name>
    <dbReference type="NCBI Taxonomy" id="359110"/>
    <lineage>
        <taxon>Bacteria</taxon>
        <taxon>Pseudomonadati</taxon>
        <taxon>Pseudomonadota</taxon>
        <taxon>Gammaproteobacteria</taxon>
        <taxon>Pseudomonadales</taxon>
        <taxon>Pseudomonadaceae</taxon>
        <taxon>Pseudomonas</taxon>
    </lineage>
</organism>
<sequence>MSDNAPTRAAKAAGGQSSLARALNIKPQAVQHWCATGKIPAERVLSVEAACGISRHELRPDLYPDAGSQSAA</sequence>
<reference evidence="1 2" key="1">
    <citation type="journal article" date="2018" name="Plant Biotechnol. Rep.">
        <title>Diversity and antifungal activity of endophytic bacteria associated with Panax ginseng seedlings.</title>
        <authorList>
            <person name="Park J.M."/>
            <person name="Hong C.E."/>
            <person name="Jo S.H."/>
        </authorList>
    </citation>
    <scope>NUCLEOTIDE SEQUENCE [LARGE SCALE GENOMIC DNA]</scope>
    <source>
        <strain evidence="1 2">PgKB38</strain>
    </source>
</reference>
<dbReference type="InterPro" id="IPR010982">
    <property type="entry name" value="Lambda_DNA-bd_dom_sf"/>
</dbReference>
<dbReference type="NCBIfam" id="NF046037">
    <property type="entry name" value="carphisopro"/>
    <property type="match status" value="1"/>
</dbReference>
<evidence type="ECO:0008006" key="3">
    <source>
        <dbReference type="Google" id="ProtNLM"/>
    </source>
</evidence>
<dbReference type="GO" id="GO:0003677">
    <property type="term" value="F:DNA binding"/>
    <property type="evidence" value="ECO:0007669"/>
    <property type="project" value="InterPro"/>
</dbReference>
<dbReference type="EMBL" id="VTFH01000001">
    <property type="protein sequence ID" value="KAA8560563.1"/>
    <property type="molecule type" value="Genomic_DNA"/>
</dbReference>
<dbReference type="InterPro" id="IPR031856">
    <property type="entry name" value="YdaS_toxin-like"/>
</dbReference>